<proteinExistence type="predicted"/>
<keyword evidence="1" id="KW-0812">Transmembrane</keyword>
<keyword evidence="1" id="KW-0472">Membrane</keyword>
<evidence type="ECO:0000313" key="3">
    <source>
        <dbReference type="Proteomes" id="UP000222366"/>
    </source>
</evidence>
<gene>
    <name evidence="2" type="ORF">Xsto_01313</name>
</gene>
<sequence>MKNVIKKWFYNKFNKIRVRDLPAVCLSELNISQPVEKSDTLDQENIRWTSFLESINDKKCQIRHAMNVARLLVLLPVTLGLMLGLCFFINDFLKAWSANAKTLLKFVEYSKEKYGEKFFLNPKAPEYTNLLKIIADDKEISFLKYLYIRYSKNSLYREDRSKHKLITDGGFLFFL</sequence>
<dbReference type="AlphaFoldDB" id="A0A2D0KSJ3"/>
<feature type="transmembrane region" description="Helical" evidence="1">
    <location>
        <begin position="68"/>
        <end position="90"/>
    </location>
</feature>
<evidence type="ECO:0000256" key="1">
    <source>
        <dbReference type="SAM" id="Phobius"/>
    </source>
</evidence>
<keyword evidence="1" id="KW-1133">Transmembrane helix</keyword>
<reference evidence="2 3" key="1">
    <citation type="journal article" date="2017" name="Nat. Microbiol.">
        <title>Natural product diversity associated with the nematode symbionts Photorhabdus and Xenorhabdus.</title>
        <authorList>
            <person name="Tobias N.J."/>
            <person name="Wolff H."/>
            <person name="Djahanschiri B."/>
            <person name="Grundmann F."/>
            <person name="Kronenwerth M."/>
            <person name="Shi Y.M."/>
            <person name="Simonyi S."/>
            <person name="Grun P."/>
            <person name="Shapiro-Ilan D."/>
            <person name="Pidot S.J."/>
            <person name="Stinear T.P."/>
            <person name="Ebersberger I."/>
            <person name="Bode H.B."/>
        </authorList>
    </citation>
    <scope>NUCLEOTIDE SEQUENCE [LARGE SCALE GENOMIC DNA]</scope>
    <source>
        <strain evidence="2 3">DSM 17904</strain>
    </source>
</reference>
<keyword evidence="3" id="KW-1185">Reference proteome</keyword>
<dbReference type="RefSeq" id="WP_099124434.1">
    <property type="nucleotide sequence ID" value="NZ_CAWNRH010000170.1"/>
</dbReference>
<name>A0A2D0KSJ3_9GAMM</name>
<organism evidence="2 3">
    <name type="scientific">Xenorhabdus stockiae</name>
    <dbReference type="NCBI Taxonomy" id="351614"/>
    <lineage>
        <taxon>Bacteria</taxon>
        <taxon>Pseudomonadati</taxon>
        <taxon>Pseudomonadota</taxon>
        <taxon>Gammaproteobacteria</taxon>
        <taxon>Enterobacterales</taxon>
        <taxon>Morganellaceae</taxon>
        <taxon>Xenorhabdus</taxon>
    </lineage>
</organism>
<comment type="caution">
    <text evidence="2">The sequence shown here is derived from an EMBL/GenBank/DDBJ whole genome shotgun (WGS) entry which is preliminary data.</text>
</comment>
<dbReference type="Proteomes" id="UP000222366">
    <property type="component" value="Unassembled WGS sequence"/>
</dbReference>
<evidence type="ECO:0000313" key="2">
    <source>
        <dbReference type="EMBL" id="PHM66381.1"/>
    </source>
</evidence>
<dbReference type="EMBL" id="NJAJ01000009">
    <property type="protein sequence ID" value="PHM66381.1"/>
    <property type="molecule type" value="Genomic_DNA"/>
</dbReference>
<accession>A0A2D0KSJ3</accession>
<protein>
    <submittedName>
        <fullName evidence="2">Uncharacterized protein</fullName>
    </submittedName>
</protein>